<reference evidence="1" key="1">
    <citation type="submission" date="2025-08" db="UniProtKB">
        <authorList>
            <consortium name="RefSeq"/>
        </authorList>
    </citation>
    <scope>IDENTIFICATION</scope>
</reference>
<gene>
    <name evidence="1" type="primary">LOC107826077</name>
</gene>
<dbReference type="AlphaFoldDB" id="A0A1S4D5F7"/>
<sequence>MKGEITLPVNTTGTIQEMKLYMIEGELRYNALFGRPWVHNMRAILSTLYQTLKFSIPGGVKTVYEEQPATRDLFVVNEEKQEKWGAYEEDNYGVPRSFIAHDDINDTKSMVEELEQVILIERMLD</sequence>
<protein>
    <submittedName>
        <fullName evidence="1">Uncharacterized protein</fullName>
    </submittedName>
</protein>
<dbReference type="KEGG" id="nta:107826077"/>
<organism evidence="1">
    <name type="scientific">Nicotiana tabacum</name>
    <name type="common">Common tobacco</name>
    <dbReference type="NCBI Taxonomy" id="4097"/>
    <lineage>
        <taxon>Eukaryota</taxon>
        <taxon>Viridiplantae</taxon>
        <taxon>Streptophyta</taxon>
        <taxon>Embryophyta</taxon>
        <taxon>Tracheophyta</taxon>
        <taxon>Spermatophyta</taxon>
        <taxon>Magnoliopsida</taxon>
        <taxon>eudicotyledons</taxon>
        <taxon>Gunneridae</taxon>
        <taxon>Pentapetalae</taxon>
        <taxon>asterids</taxon>
        <taxon>lamiids</taxon>
        <taxon>Solanales</taxon>
        <taxon>Solanaceae</taxon>
        <taxon>Nicotianoideae</taxon>
        <taxon>Nicotianeae</taxon>
        <taxon>Nicotiana</taxon>
    </lineage>
</organism>
<dbReference type="PaxDb" id="4097-A0A1S4D5F7"/>
<dbReference type="PANTHER" id="PTHR33240:SF8">
    <property type="entry name" value="OS03G0439900 PROTEIN"/>
    <property type="match status" value="1"/>
</dbReference>
<name>A0A1S4D5F7_TOBAC</name>
<accession>A0A1S4D5F7</accession>
<dbReference type="PANTHER" id="PTHR33240">
    <property type="entry name" value="OS08G0508500 PROTEIN"/>
    <property type="match status" value="1"/>
</dbReference>
<proteinExistence type="predicted"/>
<dbReference type="OrthoDB" id="1746852at2759"/>
<evidence type="ECO:0000313" key="1">
    <source>
        <dbReference type="RefSeq" id="XP_016508509.1"/>
    </source>
</evidence>
<dbReference type="RefSeq" id="XP_016508509.1">
    <property type="nucleotide sequence ID" value="XM_016653023.1"/>
</dbReference>